<sequence>MSDTDDYDLSNESDNLSQHNGLSPNRYLAYLNHPHGNNIDLFGLPRNQSPTMEIYRALIDDSSVSDIFPDVDYDSTYGVSEALVNNTPDELDYPDDDSSCSSRNTSTFKLFKQRHINKKKIPRPKSNYWCLPKELYNREIGHYNRRAQWGYKFYQSTVGVLKLKISKELNGHIGCVNSLDFNNTGEIIASGSDDRRICLWNWSNGKCLLNHNSLHAMNIFQTKFLTTHGGTHIISSGRDGLVVLSAINNYAVTYSKIIARHDNSCNKVGVHHDTPYVVLSCGDDGIVKNIDIRESPIIENERTTKSMHLHGIDINPMKPNEFIVNGDDEYVRMYDKRYITVDPIQLFCREFKTTKEEQNGDSAISGTNNSDVNGRNNDIIYLTNNASENVDSDHDEDSTSGMPDTFLSHITSAVYNYCGSEILASYSEDDIYLFDAYGRSNSVLHSYSGHLNRMTVKGVNFYGPRSDYVVSGSDCGFVYVWDKKTEAIVQRKRGDTSGSVNVLEGHPHIPTLATSGLDNTIKIWEPLNVSERPNKRQLRMSIIKNRVERDKNRRTEQPFYRLNRNEIIPRQPTCTHGCGFIP</sequence>
<dbReference type="InterPro" id="IPR001680">
    <property type="entry name" value="WD40_rpt"/>
</dbReference>
<dbReference type="OrthoDB" id="4869960at2759"/>
<evidence type="ECO:0000256" key="3">
    <source>
        <dbReference type="PROSITE-ProRule" id="PRU00221"/>
    </source>
</evidence>
<feature type="compositionally biased region" description="Acidic residues" evidence="4">
    <location>
        <begin position="1"/>
        <end position="11"/>
    </location>
</feature>
<protein>
    <submittedName>
        <fullName evidence="5">DDB1-and CUL4-associated factor 8</fullName>
    </submittedName>
</protein>
<dbReference type="Gene3D" id="2.130.10.10">
    <property type="entry name" value="YVTN repeat-like/Quinoprotein amine dehydrogenase"/>
    <property type="match status" value="3"/>
</dbReference>
<dbReference type="InterPro" id="IPR036322">
    <property type="entry name" value="WD40_repeat_dom_sf"/>
</dbReference>
<dbReference type="Pfam" id="PF00400">
    <property type="entry name" value="WD40"/>
    <property type="match status" value="3"/>
</dbReference>
<keyword evidence="2" id="KW-0677">Repeat</keyword>
<accession>A0A6G0YPR6</accession>
<dbReference type="EMBL" id="VUJU01002970">
    <property type="protein sequence ID" value="KAF0759508.1"/>
    <property type="molecule type" value="Genomic_DNA"/>
</dbReference>
<dbReference type="AlphaFoldDB" id="A0A6G0YPR6"/>
<keyword evidence="1 3" id="KW-0853">WD repeat</keyword>
<comment type="caution">
    <text evidence="5">The sequence shown here is derived from an EMBL/GenBank/DDBJ whole genome shotgun (WGS) entry which is preliminary data.</text>
</comment>
<proteinExistence type="predicted"/>
<reference evidence="5 6" key="1">
    <citation type="submission" date="2019-08" db="EMBL/GenBank/DDBJ databases">
        <title>Whole genome of Aphis craccivora.</title>
        <authorList>
            <person name="Voronova N.V."/>
            <person name="Shulinski R.S."/>
            <person name="Bandarenka Y.V."/>
            <person name="Zhorov D.G."/>
            <person name="Warner D."/>
        </authorList>
    </citation>
    <scope>NUCLEOTIDE SEQUENCE [LARGE SCALE GENOMIC DNA]</scope>
    <source>
        <strain evidence="5">180601</strain>
        <tissue evidence="5">Whole Body</tissue>
    </source>
</reference>
<feature type="repeat" description="WD" evidence="3">
    <location>
        <begin position="169"/>
        <end position="210"/>
    </location>
</feature>
<dbReference type="PROSITE" id="PS50294">
    <property type="entry name" value="WD_REPEATS_REGION"/>
    <property type="match status" value="1"/>
</dbReference>
<feature type="compositionally biased region" description="Polar residues" evidence="4">
    <location>
        <begin position="12"/>
        <end position="21"/>
    </location>
</feature>
<dbReference type="GO" id="GO:0005737">
    <property type="term" value="C:cytoplasm"/>
    <property type="evidence" value="ECO:0007669"/>
    <property type="project" value="TreeGrafter"/>
</dbReference>
<evidence type="ECO:0000313" key="5">
    <source>
        <dbReference type="EMBL" id="KAF0759508.1"/>
    </source>
</evidence>
<name>A0A6G0YPR6_APHCR</name>
<dbReference type="Proteomes" id="UP000478052">
    <property type="component" value="Unassembled WGS sequence"/>
</dbReference>
<gene>
    <name evidence="5" type="ORF">FWK35_00006054</name>
</gene>
<dbReference type="PANTHER" id="PTHR15574:SF21">
    <property type="entry name" value="DDB1- AND CUL4-ASSOCIATED FACTOR 8"/>
    <property type="match status" value="1"/>
</dbReference>
<dbReference type="GO" id="GO:0080008">
    <property type="term" value="C:Cul4-RING E3 ubiquitin ligase complex"/>
    <property type="evidence" value="ECO:0007669"/>
    <property type="project" value="TreeGrafter"/>
</dbReference>
<dbReference type="SUPFAM" id="SSF50978">
    <property type="entry name" value="WD40 repeat-like"/>
    <property type="match status" value="1"/>
</dbReference>
<evidence type="ECO:0000256" key="1">
    <source>
        <dbReference type="ARBA" id="ARBA00022574"/>
    </source>
</evidence>
<dbReference type="InterPro" id="IPR015943">
    <property type="entry name" value="WD40/YVTN_repeat-like_dom_sf"/>
</dbReference>
<organism evidence="5 6">
    <name type="scientific">Aphis craccivora</name>
    <name type="common">Cowpea aphid</name>
    <dbReference type="NCBI Taxonomy" id="307492"/>
    <lineage>
        <taxon>Eukaryota</taxon>
        <taxon>Metazoa</taxon>
        <taxon>Ecdysozoa</taxon>
        <taxon>Arthropoda</taxon>
        <taxon>Hexapoda</taxon>
        <taxon>Insecta</taxon>
        <taxon>Pterygota</taxon>
        <taxon>Neoptera</taxon>
        <taxon>Paraneoptera</taxon>
        <taxon>Hemiptera</taxon>
        <taxon>Sternorrhyncha</taxon>
        <taxon>Aphidomorpha</taxon>
        <taxon>Aphidoidea</taxon>
        <taxon>Aphididae</taxon>
        <taxon>Aphidini</taxon>
        <taxon>Aphis</taxon>
        <taxon>Aphis</taxon>
    </lineage>
</organism>
<evidence type="ECO:0000256" key="4">
    <source>
        <dbReference type="SAM" id="MobiDB-lite"/>
    </source>
</evidence>
<dbReference type="InterPro" id="IPR045151">
    <property type="entry name" value="DCAF8"/>
</dbReference>
<dbReference type="PANTHER" id="PTHR15574">
    <property type="entry name" value="WD REPEAT DOMAIN-CONTAINING FAMILY"/>
    <property type="match status" value="1"/>
</dbReference>
<dbReference type="PROSITE" id="PS50082">
    <property type="entry name" value="WD_REPEATS_2"/>
    <property type="match status" value="1"/>
</dbReference>
<evidence type="ECO:0000256" key="2">
    <source>
        <dbReference type="ARBA" id="ARBA00022737"/>
    </source>
</evidence>
<feature type="region of interest" description="Disordered" evidence="4">
    <location>
        <begin position="1"/>
        <end position="21"/>
    </location>
</feature>
<evidence type="ECO:0000313" key="6">
    <source>
        <dbReference type="Proteomes" id="UP000478052"/>
    </source>
</evidence>
<dbReference type="SMART" id="SM00320">
    <property type="entry name" value="WD40"/>
    <property type="match status" value="7"/>
</dbReference>
<keyword evidence="6" id="KW-1185">Reference proteome</keyword>